<keyword evidence="4" id="KW-1133">Transmembrane helix</keyword>
<dbReference type="KEGG" id="pda:103701746"/>
<feature type="compositionally biased region" description="Pro residues" evidence="3">
    <location>
        <begin position="34"/>
        <end position="49"/>
    </location>
</feature>
<dbReference type="OrthoDB" id="996955at2759"/>
<dbReference type="PANTHER" id="PTHR31234">
    <property type="entry name" value="LATE EMBRYOGENESIS ABUNDANT (LEA) HYDROXYPROLINE-RICH GLYCOPROTEIN FAMILY"/>
    <property type="match status" value="1"/>
</dbReference>
<keyword evidence="5" id="KW-1185">Reference proteome</keyword>
<feature type="compositionally biased region" description="Low complexity" evidence="3">
    <location>
        <begin position="19"/>
        <end position="33"/>
    </location>
</feature>
<proteinExistence type="predicted"/>
<accession>A0A8B7BNE6</accession>
<reference evidence="5" key="1">
    <citation type="journal article" date="2019" name="Nat. Commun.">
        <title>Genome-wide association mapping of date palm fruit traits.</title>
        <authorList>
            <person name="Hazzouri K.M."/>
            <person name="Gros-Balthazard M."/>
            <person name="Flowers J.M."/>
            <person name="Copetti D."/>
            <person name="Lemansour A."/>
            <person name="Lebrun M."/>
            <person name="Masmoudi K."/>
            <person name="Ferrand S."/>
            <person name="Dhar M.I."/>
            <person name="Fresquez Z.A."/>
            <person name="Rosas U."/>
            <person name="Zhang J."/>
            <person name="Talag J."/>
            <person name="Lee S."/>
            <person name="Kudrna D."/>
            <person name="Powell R.F."/>
            <person name="Leitch I.J."/>
            <person name="Krueger R.R."/>
            <person name="Wing R.A."/>
            <person name="Amiri K.M.A."/>
            <person name="Purugganan M.D."/>
        </authorList>
    </citation>
    <scope>NUCLEOTIDE SEQUENCE [LARGE SCALE GENOMIC DNA]</scope>
    <source>
        <strain evidence="5">cv. Khalas</strain>
    </source>
</reference>
<dbReference type="Proteomes" id="UP000228380">
    <property type="component" value="Chromosome 9"/>
</dbReference>
<organism evidence="5 6">
    <name type="scientific">Phoenix dactylifera</name>
    <name type="common">Date palm</name>
    <dbReference type="NCBI Taxonomy" id="42345"/>
    <lineage>
        <taxon>Eukaryota</taxon>
        <taxon>Viridiplantae</taxon>
        <taxon>Streptophyta</taxon>
        <taxon>Embryophyta</taxon>
        <taxon>Tracheophyta</taxon>
        <taxon>Spermatophyta</taxon>
        <taxon>Magnoliopsida</taxon>
        <taxon>Liliopsida</taxon>
        <taxon>Arecaceae</taxon>
        <taxon>Coryphoideae</taxon>
        <taxon>Phoeniceae</taxon>
        <taxon>Phoenix</taxon>
    </lineage>
</organism>
<comment type="subcellular location">
    <subcellularLocation>
        <location evidence="1">Membrane</location>
    </subcellularLocation>
</comment>
<dbReference type="PANTHER" id="PTHR31234:SF68">
    <property type="entry name" value="EXPRESSED PROTEIN"/>
    <property type="match status" value="1"/>
</dbReference>
<dbReference type="AlphaFoldDB" id="A0A8B7BNE6"/>
<name>A0A8B7BNE6_PHODC</name>
<dbReference type="RefSeq" id="XP_008782129.2">
    <property type="nucleotide sequence ID" value="XM_008783907.3"/>
</dbReference>
<keyword evidence="2 4" id="KW-0472">Membrane</keyword>
<evidence type="ECO:0000256" key="4">
    <source>
        <dbReference type="SAM" id="Phobius"/>
    </source>
</evidence>
<feature type="compositionally biased region" description="Pro residues" evidence="3">
    <location>
        <begin position="9"/>
        <end position="18"/>
    </location>
</feature>
<protein>
    <submittedName>
        <fullName evidence="6">NDR1/HIN1-like protein 13</fullName>
    </submittedName>
</protein>
<dbReference type="InterPro" id="IPR044839">
    <property type="entry name" value="NDR1-like"/>
</dbReference>
<feature type="transmembrane region" description="Helical" evidence="4">
    <location>
        <begin position="94"/>
        <end position="118"/>
    </location>
</feature>
<keyword evidence="4" id="KW-0812">Transmembrane</keyword>
<dbReference type="GO" id="GO:0005886">
    <property type="term" value="C:plasma membrane"/>
    <property type="evidence" value="ECO:0007669"/>
    <property type="project" value="TreeGrafter"/>
</dbReference>
<dbReference type="GeneID" id="103701746"/>
<evidence type="ECO:0000256" key="1">
    <source>
        <dbReference type="ARBA" id="ARBA00004370"/>
    </source>
</evidence>
<reference evidence="6" key="2">
    <citation type="submission" date="2025-08" db="UniProtKB">
        <authorList>
            <consortium name="RefSeq"/>
        </authorList>
    </citation>
    <scope>IDENTIFICATION</scope>
    <source>
        <tissue evidence="6">Young leaves</tissue>
    </source>
</reference>
<sequence length="276" mass="29851">MAERVAATPPRPPPPGPEPTTTTTPTDTTDGRPSLPPAAPANPNPPPRPTETYVVQVPKEQIYRVPPPENAKIVEQYRNNHIDRRQRRPIVPCLKWAIGIALVLGILAAIIAIIYLLVVRPADPSFSVIRLVLKNPNPRAGSLIPKPEYDLTMRVENPSLRMGYSYGAGGKAILAHQGANIAVGKTQALDQGYENTTTFHLVLQGSHIVLPKQIQSSLQGSKDVIPMSLMIEFSVGKTIGGMVMGSKSMDVACDIEVSGLAKEARVVSQECETKFT</sequence>
<evidence type="ECO:0000313" key="5">
    <source>
        <dbReference type="Proteomes" id="UP000228380"/>
    </source>
</evidence>
<gene>
    <name evidence="6" type="primary">LOC103701746</name>
</gene>
<dbReference type="GO" id="GO:0098542">
    <property type="term" value="P:defense response to other organism"/>
    <property type="evidence" value="ECO:0007669"/>
    <property type="project" value="InterPro"/>
</dbReference>
<feature type="region of interest" description="Disordered" evidence="3">
    <location>
        <begin position="1"/>
        <end position="52"/>
    </location>
</feature>
<evidence type="ECO:0000256" key="3">
    <source>
        <dbReference type="SAM" id="MobiDB-lite"/>
    </source>
</evidence>
<evidence type="ECO:0000313" key="6">
    <source>
        <dbReference type="RefSeq" id="XP_008782129.2"/>
    </source>
</evidence>
<evidence type="ECO:0000256" key="2">
    <source>
        <dbReference type="ARBA" id="ARBA00023136"/>
    </source>
</evidence>